<evidence type="ECO:0000313" key="1">
    <source>
        <dbReference type="EMBL" id="KKQ15656.1"/>
    </source>
</evidence>
<accession>A0A0G0II14</accession>
<comment type="caution">
    <text evidence="1">The sequence shown here is derived from an EMBL/GenBank/DDBJ whole genome shotgun (WGS) entry which is preliminary data.</text>
</comment>
<dbReference type="AlphaFoldDB" id="A0A0G0II14"/>
<dbReference type="Proteomes" id="UP000034448">
    <property type="component" value="Unassembled WGS sequence"/>
</dbReference>
<evidence type="ECO:0000313" key="2">
    <source>
        <dbReference type="Proteomes" id="UP000034448"/>
    </source>
</evidence>
<dbReference type="EMBL" id="LBSJ01000013">
    <property type="protein sequence ID" value="KKQ15656.1"/>
    <property type="molecule type" value="Genomic_DNA"/>
</dbReference>
<sequence>MLLFRSFELGAILRKKIIVVLVLLLIAFSIVEIWVVNRLSTYGEQISKLEETRTNYVLENQVLQNQIDEASSLEEIGKLVKSYGFAEIKNIEYLTTSDLTPKNSTL</sequence>
<organism evidence="1 2">
    <name type="scientific">Candidatus Daviesbacteria bacterium GW2011_GWA1_36_8</name>
    <dbReference type="NCBI Taxonomy" id="1618417"/>
    <lineage>
        <taxon>Bacteria</taxon>
        <taxon>Candidatus Daviesiibacteriota</taxon>
    </lineage>
</organism>
<proteinExistence type="predicted"/>
<protein>
    <submittedName>
        <fullName evidence="1">Uncharacterized protein</fullName>
    </submittedName>
</protein>
<reference evidence="1 2" key="1">
    <citation type="journal article" date="2015" name="Nature">
        <title>rRNA introns, odd ribosomes, and small enigmatic genomes across a large radiation of phyla.</title>
        <authorList>
            <person name="Brown C.T."/>
            <person name="Hug L.A."/>
            <person name="Thomas B.C."/>
            <person name="Sharon I."/>
            <person name="Castelle C.J."/>
            <person name="Singh A."/>
            <person name="Wilkins M.J."/>
            <person name="Williams K.H."/>
            <person name="Banfield J.F."/>
        </authorList>
    </citation>
    <scope>NUCLEOTIDE SEQUENCE [LARGE SCALE GENOMIC DNA]</scope>
</reference>
<gene>
    <name evidence="1" type="ORF">US28_C0013G0035</name>
</gene>
<name>A0A0G0II14_9BACT</name>